<evidence type="ECO:0000313" key="3">
    <source>
        <dbReference type="EMBL" id="TKZ22016.1"/>
    </source>
</evidence>
<feature type="transmembrane region" description="Helical" evidence="1">
    <location>
        <begin position="78"/>
        <end position="98"/>
    </location>
</feature>
<reference evidence="3 4" key="1">
    <citation type="submission" date="2019-04" db="EMBL/GenBank/DDBJ databases">
        <title>Genome sequence of Pelagicola litoralis CL-ES2.</title>
        <authorList>
            <person name="Cao J."/>
        </authorList>
    </citation>
    <scope>NUCLEOTIDE SEQUENCE [LARGE SCALE GENOMIC DNA]</scope>
    <source>
        <strain evidence="3 4">CL-ES2</strain>
    </source>
</reference>
<proteinExistence type="predicted"/>
<feature type="domain" description="EamA" evidence="2">
    <location>
        <begin position="12"/>
        <end position="145"/>
    </location>
</feature>
<keyword evidence="4" id="KW-1185">Reference proteome</keyword>
<dbReference type="PANTHER" id="PTHR22911">
    <property type="entry name" value="ACYL-MALONYL CONDENSING ENZYME-RELATED"/>
    <property type="match status" value="1"/>
</dbReference>
<sequence length="322" mass="34271">MTSSPTQNAVLLGASSALLATFFFSLNDAMVKLLSGGYALHQIVLIRSIIALVILLAVVVPMNGGFGVMRTRRLGMHLLRGCCVVFANMTFFLGLSVLPLADAVAVFFISPLFITALSVVLLKETVGILRWSAVGLGMLGVLVMVRPGGDSFEPALLLPVFAAVAYAFLHILTRKIGASESAATMALYIQITFVVVSGAIGIGLGHGNFSGQGGPMLEFLLRPWIWPSPDDFLTFGILGICSALGGFFISQAYRLSEASVIAPLEYAAMPMAVILGVAIFGEWPEPASWLGMILIVGSGLFVFWRESLKGSSKGVARPRTRR</sequence>
<keyword evidence="1" id="KW-0812">Transmembrane</keyword>
<feature type="transmembrane region" description="Helical" evidence="1">
    <location>
        <begin position="104"/>
        <end position="122"/>
    </location>
</feature>
<dbReference type="PANTHER" id="PTHR22911:SF103">
    <property type="entry name" value="BLR2811 PROTEIN"/>
    <property type="match status" value="1"/>
</dbReference>
<feature type="transmembrane region" description="Helical" evidence="1">
    <location>
        <begin position="232"/>
        <end position="253"/>
    </location>
</feature>
<feature type="transmembrane region" description="Helical" evidence="1">
    <location>
        <begin position="129"/>
        <end position="149"/>
    </location>
</feature>
<dbReference type="OrthoDB" id="9812899at2"/>
<keyword evidence="1" id="KW-1133">Transmembrane helix</keyword>
<dbReference type="Gene3D" id="1.10.3730.20">
    <property type="match status" value="1"/>
</dbReference>
<dbReference type="Pfam" id="PF00892">
    <property type="entry name" value="EamA"/>
    <property type="match status" value="1"/>
</dbReference>
<feature type="transmembrane region" description="Helical" evidence="1">
    <location>
        <begin position="185"/>
        <end position="206"/>
    </location>
</feature>
<accession>A0A4U7N9H0</accession>
<organism evidence="3 4">
    <name type="scientific">Shimia litoralis</name>
    <dbReference type="NCBI Taxonomy" id="420403"/>
    <lineage>
        <taxon>Bacteria</taxon>
        <taxon>Pseudomonadati</taxon>
        <taxon>Pseudomonadota</taxon>
        <taxon>Alphaproteobacteria</taxon>
        <taxon>Rhodobacterales</taxon>
        <taxon>Roseobacteraceae</taxon>
    </lineage>
</organism>
<dbReference type="GO" id="GO:0016020">
    <property type="term" value="C:membrane"/>
    <property type="evidence" value="ECO:0007669"/>
    <property type="project" value="InterPro"/>
</dbReference>
<feature type="transmembrane region" description="Helical" evidence="1">
    <location>
        <begin position="260"/>
        <end position="281"/>
    </location>
</feature>
<feature type="transmembrane region" description="Helical" evidence="1">
    <location>
        <begin position="45"/>
        <end position="66"/>
    </location>
</feature>
<feature type="transmembrane region" description="Helical" evidence="1">
    <location>
        <begin position="287"/>
        <end position="304"/>
    </location>
</feature>
<dbReference type="AlphaFoldDB" id="A0A4U7N9H0"/>
<dbReference type="SUPFAM" id="SSF103481">
    <property type="entry name" value="Multidrug resistance efflux transporter EmrE"/>
    <property type="match status" value="2"/>
</dbReference>
<dbReference type="InterPro" id="IPR037185">
    <property type="entry name" value="EmrE-like"/>
</dbReference>
<dbReference type="EMBL" id="SULI01000002">
    <property type="protein sequence ID" value="TKZ22016.1"/>
    <property type="molecule type" value="Genomic_DNA"/>
</dbReference>
<dbReference type="RefSeq" id="WP_138014728.1">
    <property type="nucleotide sequence ID" value="NZ_SULI01000002.1"/>
</dbReference>
<evidence type="ECO:0000313" key="4">
    <source>
        <dbReference type="Proteomes" id="UP000306575"/>
    </source>
</evidence>
<feature type="transmembrane region" description="Helical" evidence="1">
    <location>
        <begin position="155"/>
        <end position="173"/>
    </location>
</feature>
<dbReference type="Proteomes" id="UP000306575">
    <property type="component" value="Unassembled WGS sequence"/>
</dbReference>
<name>A0A4U7N9H0_9RHOB</name>
<dbReference type="InterPro" id="IPR000620">
    <property type="entry name" value="EamA_dom"/>
</dbReference>
<keyword evidence="1" id="KW-0472">Membrane</keyword>
<gene>
    <name evidence="3" type="ORF">FAP39_02120</name>
</gene>
<protein>
    <submittedName>
        <fullName evidence="3">DMT family transporter</fullName>
    </submittedName>
</protein>
<evidence type="ECO:0000256" key="1">
    <source>
        <dbReference type="SAM" id="Phobius"/>
    </source>
</evidence>
<evidence type="ECO:0000259" key="2">
    <source>
        <dbReference type="Pfam" id="PF00892"/>
    </source>
</evidence>
<comment type="caution">
    <text evidence="3">The sequence shown here is derived from an EMBL/GenBank/DDBJ whole genome shotgun (WGS) entry which is preliminary data.</text>
</comment>